<evidence type="ECO:0000313" key="2">
    <source>
        <dbReference type="Proteomes" id="UP000030152"/>
    </source>
</evidence>
<sequence>MAEKIRLIYIHKWYKIIVGHEMQCISIAITDTDDIEKASHLFTDARLVLFRFMSCLLLCYPG</sequence>
<name>A0A0A2M2D7_9FLAO</name>
<proteinExistence type="predicted"/>
<dbReference type="Proteomes" id="UP000030152">
    <property type="component" value="Unassembled WGS sequence"/>
</dbReference>
<reference evidence="1 2" key="1">
    <citation type="submission" date="2013-09" db="EMBL/GenBank/DDBJ databases">
        <authorList>
            <person name="Zeng Z."/>
            <person name="Chen C."/>
        </authorList>
    </citation>
    <scope>NUCLEOTIDE SEQUENCE [LARGE SCALE GENOMIC DNA]</scope>
    <source>
        <strain evidence="1 2">WB 3.3-2</strain>
    </source>
</reference>
<dbReference type="AlphaFoldDB" id="A0A0A2M2D7"/>
<organism evidence="1 2">
    <name type="scientific">Flavobacterium rivuli WB 3.3-2 = DSM 21788</name>
    <dbReference type="NCBI Taxonomy" id="1121895"/>
    <lineage>
        <taxon>Bacteria</taxon>
        <taxon>Pseudomonadati</taxon>
        <taxon>Bacteroidota</taxon>
        <taxon>Flavobacteriia</taxon>
        <taxon>Flavobacteriales</taxon>
        <taxon>Flavobacteriaceae</taxon>
        <taxon>Flavobacterium</taxon>
    </lineage>
</organism>
<evidence type="ECO:0000313" key="1">
    <source>
        <dbReference type="EMBL" id="KGO85756.1"/>
    </source>
</evidence>
<dbReference type="EMBL" id="JRLX01000016">
    <property type="protein sequence ID" value="KGO85756.1"/>
    <property type="molecule type" value="Genomic_DNA"/>
</dbReference>
<protein>
    <submittedName>
        <fullName evidence="1">Uncharacterized protein</fullName>
    </submittedName>
</protein>
<comment type="caution">
    <text evidence="1">The sequence shown here is derived from an EMBL/GenBank/DDBJ whole genome shotgun (WGS) entry which is preliminary data.</text>
</comment>
<keyword evidence="2" id="KW-1185">Reference proteome</keyword>
<gene>
    <name evidence="1" type="ORF">Q765_14095</name>
</gene>
<accession>A0A0A2M2D7</accession>